<comment type="caution">
    <text evidence="8">The sequence shown here is derived from an EMBL/GenBank/DDBJ whole genome shotgun (WGS) entry which is preliminary data.</text>
</comment>
<evidence type="ECO:0000313" key="8">
    <source>
        <dbReference type="EMBL" id="CAH1780024.1"/>
    </source>
</evidence>
<dbReference type="GO" id="GO:0005524">
    <property type="term" value="F:ATP binding"/>
    <property type="evidence" value="ECO:0007669"/>
    <property type="project" value="UniProtKB-UniRule"/>
</dbReference>
<dbReference type="GO" id="GO:0004693">
    <property type="term" value="F:cyclin-dependent protein serine/threonine kinase activity"/>
    <property type="evidence" value="ECO:0007669"/>
    <property type="project" value="InterPro"/>
</dbReference>
<dbReference type="EMBL" id="CAIIXF020000003">
    <property type="protein sequence ID" value="CAH1780024.1"/>
    <property type="molecule type" value="Genomic_DNA"/>
</dbReference>
<evidence type="ECO:0000256" key="5">
    <source>
        <dbReference type="ARBA" id="ARBA00022777"/>
    </source>
</evidence>
<dbReference type="AlphaFoldDB" id="A0A8J1USX9"/>
<keyword evidence="2" id="KW-0723">Serine/threonine-protein kinase</keyword>
<dbReference type="OrthoDB" id="1732493at2759"/>
<feature type="compositionally biased region" description="Basic and acidic residues" evidence="7">
    <location>
        <begin position="1"/>
        <end position="10"/>
    </location>
</feature>
<evidence type="ECO:0000256" key="3">
    <source>
        <dbReference type="ARBA" id="ARBA00022679"/>
    </source>
</evidence>
<proteinExistence type="inferred from homology"/>
<organism evidence="8 9">
    <name type="scientific">Owenia fusiformis</name>
    <name type="common">Polychaete worm</name>
    <dbReference type="NCBI Taxonomy" id="6347"/>
    <lineage>
        <taxon>Eukaryota</taxon>
        <taxon>Metazoa</taxon>
        <taxon>Spiralia</taxon>
        <taxon>Lophotrochozoa</taxon>
        <taxon>Annelida</taxon>
        <taxon>Polychaeta</taxon>
        <taxon>Sedentaria</taxon>
        <taxon>Canalipalpata</taxon>
        <taxon>Sabellida</taxon>
        <taxon>Oweniida</taxon>
        <taxon>Oweniidae</taxon>
        <taxon>Owenia</taxon>
    </lineage>
</organism>
<keyword evidence="5" id="KW-0418">Kinase</keyword>
<evidence type="ECO:0000256" key="7">
    <source>
        <dbReference type="SAM" id="MobiDB-lite"/>
    </source>
</evidence>
<dbReference type="InterPro" id="IPR008271">
    <property type="entry name" value="Ser/Thr_kinase_AS"/>
</dbReference>
<dbReference type="PANTHER" id="PTHR24056">
    <property type="entry name" value="CELL DIVISION PROTEIN KINASE"/>
    <property type="match status" value="1"/>
</dbReference>
<keyword evidence="3" id="KW-0808">Transferase</keyword>
<protein>
    <submittedName>
        <fullName evidence="8">Uncharacterized protein</fullName>
    </submittedName>
</protein>
<name>A0A8J1USX9_OWEFU</name>
<dbReference type="PROSITE" id="PS00108">
    <property type="entry name" value="PROTEIN_KINASE_ST"/>
    <property type="match status" value="1"/>
</dbReference>
<accession>A0A8J1USX9</accession>
<dbReference type="Gene3D" id="3.30.200.20">
    <property type="entry name" value="Phosphorylase Kinase, domain 1"/>
    <property type="match status" value="1"/>
</dbReference>
<dbReference type="InterPro" id="IPR044093">
    <property type="entry name" value="STKc_CDK10"/>
</dbReference>
<dbReference type="InterPro" id="IPR017441">
    <property type="entry name" value="Protein_kinase_ATP_BS"/>
</dbReference>
<dbReference type="FunFam" id="1.10.510.10:FF:000533">
    <property type="entry name" value="cyclin-dependent kinase 10"/>
    <property type="match status" value="1"/>
</dbReference>
<dbReference type="Pfam" id="PF00069">
    <property type="entry name" value="Pkinase"/>
    <property type="match status" value="1"/>
</dbReference>
<feature type="compositionally biased region" description="Polar residues" evidence="7">
    <location>
        <begin position="11"/>
        <end position="23"/>
    </location>
</feature>
<dbReference type="PROSITE" id="PS50011">
    <property type="entry name" value="PROTEIN_KINASE_DOM"/>
    <property type="match status" value="1"/>
</dbReference>
<keyword evidence="4" id="KW-0547">Nucleotide-binding</keyword>
<feature type="region of interest" description="Disordered" evidence="7">
    <location>
        <begin position="333"/>
        <end position="379"/>
    </location>
</feature>
<keyword evidence="9" id="KW-1185">Reference proteome</keyword>
<dbReference type="PANTHER" id="PTHR24056:SF508">
    <property type="entry name" value="CYCLIN-DEPENDENT KINASE 10"/>
    <property type="match status" value="1"/>
</dbReference>
<dbReference type="GO" id="GO:0005634">
    <property type="term" value="C:nucleus"/>
    <property type="evidence" value="ECO:0007669"/>
    <property type="project" value="TreeGrafter"/>
</dbReference>
<evidence type="ECO:0000256" key="1">
    <source>
        <dbReference type="ARBA" id="ARBA00006485"/>
    </source>
</evidence>
<reference evidence="8" key="1">
    <citation type="submission" date="2022-03" db="EMBL/GenBank/DDBJ databases">
        <authorList>
            <person name="Martin C."/>
        </authorList>
    </citation>
    <scope>NUCLEOTIDE SEQUENCE</scope>
</reference>
<dbReference type="FunFam" id="3.30.200.20:FF:000256">
    <property type="entry name" value="cyclin-dependent kinase 10 isoform X2"/>
    <property type="match status" value="1"/>
</dbReference>
<gene>
    <name evidence="8" type="ORF">OFUS_LOCUS6772</name>
</gene>
<keyword evidence="6" id="KW-0067">ATP-binding</keyword>
<dbReference type="SUPFAM" id="SSF56112">
    <property type="entry name" value="Protein kinase-like (PK-like)"/>
    <property type="match status" value="1"/>
</dbReference>
<dbReference type="PROSITE" id="PS00107">
    <property type="entry name" value="PROTEIN_KINASE_ATP"/>
    <property type="match status" value="1"/>
</dbReference>
<dbReference type="Proteomes" id="UP000749559">
    <property type="component" value="Unassembled WGS sequence"/>
</dbReference>
<dbReference type="Gene3D" id="1.10.510.10">
    <property type="entry name" value="Transferase(Phosphotransferase) domain 1"/>
    <property type="match status" value="1"/>
</dbReference>
<feature type="region of interest" description="Disordered" evidence="7">
    <location>
        <begin position="1"/>
        <end position="23"/>
    </location>
</feature>
<dbReference type="GO" id="GO:0007346">
    <property type="term" value="P:regulation of mitotic cell cycle"/>
    <property type="evidence" value="ECO:0007669"/>
    <property type="project" value="InterPro"/>
</dbReference>
<dbReference type="CDD" id="cd07845">
    <property type="entry name" value="STKc_CDK10"/>
    <property type="match status" value="1"/>
</dbReference>
<evidence type="ECO:0000313" key="9">
    <source>
        <dbReference type="Proteomes" id="UP000749559"/>
    </source>
</evidence>
<comment type="similarity">
    <text evidence="1">Belongs to the protein kinase superfamily. CMGC Ser/Thr protein kinase family. CDC2/CDKX subfamily.</text>
</comment>
<dbReference type="InterPro" id="IPR050108">
    <property type="entry name" value="CDK"/>
</dbReference>
<sequence>MQDTRSESQRRSNGNLLYSMKTSSFSEVPDKDKYGQCRSVTEFEKLNRVGEGTYGIVYRARDTRTDEIVALKKMRMEREKDGIPISGLREMTILLNLRHDNIVELREIVVGKSLDSMFLVMEYCEQDLASLLDNMQAPFSEAQVKCIFMQLCRGLTYLHDNFIIHRDLKVSNLLLTDRGCLKIADFGLARKFEFPMKPMTPKVVTLWYRAPELLLGSKDQSTAIDMWAAGCILGELLAHHPLMPGKSEIHQLELIVELLGTPNESIWPGFQSLPALEHFSLKKQPYNNLRHTFPWLSDAGVRLLNFLFMFDPKKRASASDVLENSYFKESPHPCDPEVMPSFPQHRNVKKKPGPAPDSAEKSKVRSSSGSAAPNKGMAIPVLGSSFGSGSFGGGIFDGDAFSGPMQPAAGASYAPPAKRQK</sequence>
<dbReference type="InterPro" id="IPR011009">
    <property type="entry name" value="Kinase-like_dom_sf"/>
</dbReference>
<evidence type="ECO:0000256" key="4">
    <source>
        <dbReference type="ARBA" id="ARBA00022741"/>
    </source>
</evidence>
<evidence type="ECO:0000256" key="2">
    <source>
        <dbReference type="ARBA" id="ARBA00022527"/>
    </source>
</evidence>
<dbReference type="InterPro" id="IPR000719">
    <property type="entry name" value="Prot_kinase_dom"/>
</dbReference>
<evidence type="ECO:0000256" key="6">
    <source>
        <dbReference type="ARBA" id="ARBA00022840"/>
    </source>
</evidence>
<dbReference type="SMART" id="SM00220">
    <property type="entry name" value="S_TKc"/>
    <property type="match status" value="1"/>
</dbReference>